<evidence type="ECO:0000313" key="8">
    <source>
        <dbReference type="EMBL" id="KAJ9132605.1"/>
    </source>
</evidence>
<dbReference type="EC" id="2.3.2.8" evidence="2"/>
<dbReference type="GO" id="GO:0004057">
    <property type="term" value="F:arginyl-tRNA--protein transferase activity"/>
    <property type="evidence" value="ECO:0007669"/>
    <property type="project" value="UniProtKB-EC"/>
</dbReference>
<evidence type="ECO:0000256" key="2">
    <source>
        <dbReference type="ARBA" id="ARBA00012025"/>
    </source>
</evidence>
<evidence type="ECO:0000313" key="9">
    <source>
        <dbReference type="Proteomes" id="UP001174694"/>
    </source>
</evidence>
<dbReference type="EMBL" id="JANBVO010000055">
    <property type="protein sequence ID" value="KAJ9132605.1"/>
    <property type="molecule type" value="Genomic_DNA"/>
</dbReference>
<evidence type="ECO:0000256" key="4">
    <source>
        <dbReference type="ARBA" id="ARBA00023315"/>
    </source>
</evidence>
<dbReference type="InterPro" id="IPR016181">
    <property type="entry name" value="Acyl_CoA_acyltransferase"/>
</dbReference>
<dbReference type="InterPro" id="IPR007472">
    <property type="entry name" value="N-end_Aminoacyl_Trfase_C"/>
</dbReference>
<dbReference type="SUPFAM" id="SSF55729">
    <property type="entry name" value="Acyl-CoA N-acyltransferases (Nat)"/>
    <property type="match status" value="1"/>
</dbReference>
<evidence type="ECO:0000256" key="3">
    <source>
        <dbReference type="ARBA" id="ARBA00022679"/>
    </source>
</evidence>
<evidence type="ECO:0000259" key="7">
    <source>
        <dbReference type="Pfam" id="PF04377"/>
    </source>
</evidence>
<dbReference type="PANTHER" id="PTHR21367:SF1">
    <property type="entry name" value="ARGINYL-TRNA--PROTEIN TRANSFERASE 1"/>
    <property type="match status" value="1"/>
</dbReference>
<dbReference type="GO" id="GO:0005737">
    <property type="term" value="C:cytoplasm"/>
    <property type="evidence" value="ECO:0007669"/>
    <property type="project" value="TreeGrafter"/>
</dbReference>
<feature type="domain" description="N-end aminoacyl transferase N-terminal" evidence="6">
    <location>
        <begin position="26"/>
        <end position="96"/>
    </location>
</feature>
<dbReference type="InterPro" id="IPR030700">
    <property type="entry name" value="N-end_Aminoacyl_Trfase"/>
</dbReference>
<organism evidence="8 9">
    <name type="scientific">Pleurostoma richardsiae</name>
    <dbReference type="NCBI Taxonomy" id="41990"/>
    <lineage>
        <taxon>Eukaryota</taxon>
        <taxon>Fungi</taxon>
        <taxon>Dikarya</taxon>
        <taxon>Ascomycota</taxon>
        <taxon>Pezizomycotina</taxon>
        <taxon>Sordariomycetes</taxon>
        <taxon>Sordariomycetidae</taxon>
        <taxon>Calosphaeriales</taxon>
        <taxon>Pleurostomataceae</taxon>
        <taxon>Pleurostoma</taxon>
    </lineage>
</organism>
<dbReference type="PANTHER" id="PTHR21367">
    <property type="entry name" value="ARGININE-TRNA-PROTEIN TRANSFERASE 1"/>
    <property type="match status" value="1"/>
</dbReference>
<comment type="caution">
    <text evidence="8">The sequence shown here is derived from an EMBL/GenBank/DDBJ whole genome shotgun (WGS) entry which is preliminary data.</text>
</comment>
<keyword evidence="4" id="KW-0012">Acyltransferase</keyword>
<feature type="compositionally biased region" description="Acidic residues" evidence="5">
    <location>
        <begin position="361"/>
        <end position="371"/>
    </location>
</feature>
<protein>
    <recommendedName>
        <fullName evidence="2">arginyltransferase</fullName>
        <ecNumber evidence="2">2.3.2.8</ecNumber>
    </recommendedName>
</protein>
<feature type="domain" description="N-end rule aminoacyl transferase C-terminal" evidence="7">
    <location>
        <begin position="168"/>
        <end position="304"/>
    </location>
</feature>
<dbReference type="Pfam" id="PF04376">
    <property type="entry name" value="ATE_N"/>
    <property type="match status" value="1"/>
</dbReference>
<evidence type="ECO:0000256" key="1">
    <source>
        <dbReference type="ARBA" id="ARBA00009991"/>
    </source>
</evidence>
<keyword evidence="3 8" id="KW-0808">Transferase</keyword>
<evidence type="ECO:0000259" key="6">
    <source>
        <dbReference type="Pfam" id="PF04376"/>
    </source>
</evidence>
<sequence>MEGTNMQTPEAAFSYISPIGYSNSADCGYCRKSRSGFSYYASASSLNPEFYQRLVDRCWRRSGTLLYRPNQRNACCPHYTLRLDSSQFKPAKDQRQAVNRFNRFVAGDAYAKEAARRYPRSHEEVRKRDAEFDLVERIHEAELRVLKTPPQPAHEFTVTLEPDTFTEEKYVVFENYQRIVHQEPPSKITRHGFKRFLCNSPLRRKTYAAPDGRERRLGSFHQCYRLDGKLVAVGVLDLLPDCVSAVYFLYHESVHVHNPGKLGALREIALAIEGGYRWWYSGYYIHSCPKMRYKIDYSPQYVLDPETLVWHLLDKDALSIFDRKHYVSLSRERQAPAGDATEDVALITTDNKNAETSSTESGEEDAEEEDSLLASNMPGILSLEELSHVDLDHIRLRSDYADGFFKTSDLIVWANESLSDPGSLKSKIAELVAAVGPDLIPQLCLDFRRSARS</sequence>
<dbReference type="InterPro" id="IPR007471">
    <property type="entry name" value="N-end_Aminoacyl_Trfase_N"/>
</dbReference>
<proteinExistence type="inferred from homology"/>
<gene>
    <name evidence="8" type="ORF">NKR23_g11121</name>
</gene>
<dbReference type="AlphaFoldDB" id="A0AA38R1T2"/>
<reference evidence="8" key="1">
    <citation type="submission" date="2022-07" db="EMBL/GenBank/DDBJ databases">
        <title>Fungi with potential for degradation of polypropylene.</title>
        <authorList>
            <person name="Gostincar C."/>
        </authorList>
    </citation>
    <scope>NUCLEOTIDE SEQUENCE</scope>
    <source>
        <strain evidence="8">EXF-13308</strain>
    </source>
</reference>
<feature type="region of interest" description="Disordered" evidence="5">
    <location>
        <begin position="348"/>
        <end position="371"/>
    </location>
</feature>
<name>A0AA38R1T2_9PEZI</name>
<accession>A0AA38R1T2</accession>
<evidence type="ECO:0000256" key="5">
    <source>
        <dbReference type="SAM" id="MobiDB-lite"/>
    </source>
</evidence>
<dbReference type="Proteomes" id="UP001174694">
    <property type="component" value="Unassembled WGS sequence"/>
</dbReference>
<dbReference type="Pfam" id="PF04377">
    <property type="entry name" value="ATE_C"/>
    <property type="match status" value="1"/>
</dbReference>
<comment type="similarity">
    <text evidence="1">Belongs to the R-transferase family.</text>
</comment>
<keyword evidence="9" id="KW-1185">Reference proteome</keyword>